<name>A0A8J3WS84_9ACTN</name>
<gene>
    <name evidence="2" type="ORF">Pta02_09810</name>
</gene>
<keyword evidence="3" id="KW-1185">Reference proteome</keyword>
<accession>A0A8J3WS84</accession>
<keyword evidence="1" id="KW-0812">Transmembrane</keyword>
<protein>
    <submittedName>
        <fullName evidence="2">Uncharacterized protein</fullName>
    </submittedName>
</protein>
<dbReference type="EMBL" id="BOOK01000005">
    <property type="protein sequence ID" value="GIH98972.1"/>
    <property type="molecule type" value="Genomic_DNA"/>
</dbReference>
<evidence type="ECO:0000256" key="1">
    <source>
        <dbReference type="SAM" id="Phobius"/>
    </source>
</evidence>
<feature type="transmembrane region" description="Helical" evidence="1">
    <location>
        <begin position="82"/>
        <end position="103"/>
    </location>
</feature>
<sequence>MRISYGTVEESGSNELAPVSGVTVGIAVCVGWVLGNTTSGSVAVSEGTTGGGWTGAVVAGAGGAVVAGAVVAGAVVAGGFVVVFVGVTVTVAVTVTWSVEVLVGSGLGSSGLWVIVTVTTGVGSHSAEGSTSHPGMEVGPAMTALVEASAWPEPASAPAAIVIMPLSPRERATAETAATRRDLVTDASVKSRTSQVEEILVR</sequence>
<evidence type="ECO:0000313" key="3">
    <source>
        <dbReference type="Proteomes" id="UP000634476"/>
    </source>
</evidence>
<evidence type="ECO:0000313" key="2">
    <source>
        <dbReference type="EMBL" id="GIH98972.1"/>
    </source>
</evidence>
<reference evidence="2" key="1">
    <citation type="submission" date="2021-01" db="EMBL/GenBank/DDBJ databases">
        <title>Whole genome shotgun sequence of Planobispora takensis NBRC 109077.</title>
        <authorList>
            <person name="Komaki H."/>
            <person name="Tamura T."/>
        </authorList>
    </citation>
    <scope>NUCLEOTIDE SEQUENCE</scope>
    <source>
        <strain evidence="2">NBRC 109077</strain>
    </source>
</reference>
<proteinExistence type="predicted"/>
<comment type="caution">
    <text evidence="2">The sequence shown here is derived from an EMBL/GenBank/DDBJ whole genome shotgun (WGS) entry which is preliminary data.</text>
</comment>
<dbReference type="Proteomes" id="UP000634476">
    <property type="component" value="Unassembled WGS sequence"/>
</dbReference>
<keyword evidence="1" id="KW-0472">Membrane</keyword>
<keyword evidence="1" id="KW-1133">Transmembrane helix</keyword>
<feature type="transmembrane region" description="Helical" evidence="1">
    <location>
        <begin position="56"/>
        <end position="76"/>
    </location>
</feature>
<organism evidence="2 3">
    <name type="scientific">Planobispora takensis</name>
    <dbReference type="NCBI Taxonomy" id="1367882"/>
    <lineage>
        <taxon>Bacteria</taxon>
        <taxon>Bacillati</taxon>
        <taxon>Actinomycetota</taxon>
        <taxon>Actinomycetes</taxon>
        <taxon>Streptosporangiales</taxon>
        <taxon>Streptosporangiaceae</taxon>
        <taxon>Planobispora</taxon>
    </lineage>
</organism>
<dbReference type="AlphaFoldDB" id="A0A8J3WS84"/>
<feature type="transmembrane region" description="Helical" evidence="1">
    <location>
        <begin position="16"/>
        <end position="35"/>
    </location>
</feature>